<reference evidence="1" key="1">
    <citation type="submission" date="2021-01" db="EMBL/GenBank/DDBJ databases">
        <authorList>
            <person name="Corre E."/>
            <person name="Pelletier E."/>
            <person name="Niang G."/>
            <person name="Scheremetjew M."/>
            <person name="Finn R."/>
            <person name="Kale V."/>
            <person name="Holt S."/>
            <person name="Cochrane G."/>
            <person name="Meng A."/>
            <person name="Brown T."/>
            <person name="Cohen L."/>
        </authorList>
    </citation>
    <scope>NUCLEOTIDE SEQUENCE</scope>
    <source>
        <strain evidence="1">NIES-381</strain>
    </source>
</reference>
<evidence type="ECO:0000313" key="1">
    <source>
        <dbReference type="EMBL" id="CAD8991398.1"/>
    </source>
</evidence>
<accession>A0A7S1HUD2</accession>
<proteinExistence type="predicted"/>
<organism evidence="1">
    <name type="scientific">Eutreptiella gymnastica</name>
    <dbReference type="NCBI Taxonomy" id="73025"/>
    <lineage>
        <taxon>Eukaryota</taxon>
        <taxon>Discoba</taxon>
        <taxon>Euglenozoa</taxon>
        <taxon>Euglenida</taxon>
        <taxon>Spirocuta</taxon>
        <taxon>Euglenophyceae</taxon>
        <taxon>Eutreptiales</taxon>
        <taxon>Eutreptiaceae</taxon>
        <taxon>Eutreptiella</taxon>
    </lineage>
</organism>
<dbReference type="EMBL" id="HBGA01006905">
    <property type="protein sequence ID" value="CAD8991398.1"/>
    <property type="molecule type" value="Transcribed_RNA"/>
</dbReference>
<gene>
    <name evidence="1" type="ORF">EGYM00392_LOCUS2441</name>
</gene>
<name>A0A7S1HUD2_9EUGL</name>
<sequence length="120" mass="13110">MSAPLQLSATRSSTARAQKDGRTIDCACDIPKTQTTGYCQTKDTAMPNESGNQASCKTKWNEEGKNRFVAKAGVSTKYIYRPIPHLRISKHSAHSSESVMVGTWRTINGGVDTAEAPTRY</sequence>
<protein>
    <submittedName>
        <fullName evidence="1">Uncharacterized protein</fullName>
    </submittedName>
</protein>
<dbReference type="AlphaFoldDB" id="A0A7S1HUD2"/>